<dbReference type="GO" id="GO:0008483">
    <property type="term" value="F:transaminase activity"/>
    <property type="evidence" value="ECO:0007669"/>
    <property type="project" value="UniProtKB-KW"/>
</dbReference>
<dbReference type="CDD" id="cd00609">
    <property type="entry name" value="AAT_like"/>
    <property type="match status" value="1"/>
</dbReference>
<proteinExistence type="predicted"/>
<name>A0ABQ3BGL1_9FLAO</name>
<dbReference type="InterPro" id="IPR015422">
    <property type="entry name" value="PyrdxlP-dep_Trfase_small"/>
</dbReference>
<dbReference type="InterPro" id="IPR015424">
    <property type="entry name" value="PyrdxlP-dep_Trfase"/>
</dbReference>
<dbReference type="InterPro" id="IPR004839">
    <property type="entry name" value="Aminotransferase_I/II_large"/>
</dbReference>
<protein>
    <submittedName>
        <fullName evidence="6">Aminotransferase</fullName>
    </submittedName>
</protein>
<dbReference type="RefSeq" id="WP_027884854.1">
    <property type="nucleotide sequence ID" value="NZ_BMWY01000001.1"/>
</dbReference>
<sequence>MNFSIESKLPNLGTTIFTKMSKLAQEYNAINLSQGFPDFPPNQKLLEFVKQGLDENHNQYAPLAGLISLRKTLAEKLFKSYGSRYSAEEEITITTGATQAIFTAISAFIRKDDEVIVFKPAYDCYEPTIELYGGKPILIEMKAPTYKIDWQEVSAKITSKTKMIVINTPHNPSGTVLAKEDLLQLQQLVENTNILILSDEVYEHLIYDGKEHQSVARFPKLAERSLITYSFGKTFHVTGWKVGYCVAPEELMKEFRKVHQYNVFCVNHPMQWALNEYLQKPEHYLELSAFYQERRDYFLQQIKNSRLELIPAQGTYFQTASYKNITTEKDTDFALKLIKEKGLATIPVSVFNKNQKDEFMLRFCFAKKKETLAKAAAIINSL</sequence>
<dbReference type="InterPro" id="IPR051326">
    <property type="entry name" value="Kynurenine-oxoglutarate_AT"/>
</dbReference>
<dbReference type="Gene3D" id="3.90.1150.10">
    <property type="entry name" value="Aspartate Aminotransferase, domain 1"/>
    <property type="match status" value="1"/>
</dbReference>
<evidence type="ECO:0000256" key="2">
    <source>
        <dbReference type="ARBA" id="ARBA00022576"/>
    </source>
</evidence>
<keyword evidence="7" id="KW-1185">Reference proteome</keyword>
<dbReference type="SUPFAM" id="SSF53383">
    <property type="entry name" value="PLP-dependent transferases"/>
    <property type="match status" value="1"/>
</dbReference>
<dbReference type="GeneID" id="94367819"/>
<dbReference type="PANTHER" id="PTHR43807:SF20">
    <property type="entry name" value="FI04487P"/>
    <property type="match status" value="1"/>
</dbReference>
<accession>A0ABQ3BGL1</accession>
<keyword evidence="3" id="KW-0808">Transferase</keyword>
<dbReference type="PANTHER" id="PTHR43807">
    <property type="entry name" value="FI04487P"/>
    <property type="match status" value="1"/>
</dbReference>
<dbReference type="EMBL" id="BMWY01000001">
    <property type="protein sequence ID" value="GGZ44416.1"/>
    <property type="molecule type" value="Genomic_DNA"/>
</dbReference>
<evidence type="ECO:0000313" key="6">
    <source>
        <dbReference type="EMBL" id="GGZ44416.1"/>
    </source>
</evidence>
<keyword evidence="2 6" id="KW-0032">Aminotransferase</keyword>
<dbReference type="NCBIfam" id="NF006569">
    <property type="entry name" value="PRK09082.1"/>
    <property type="match status" value="1"/>
</dbReference>
<evidence type="ECO:0000259" key="5">
    <source>
        <dbReference type="Pfam" id="PF00155"/>
    </source>
</evidence>
<evidence type="ECO:0000256" key="3">
    <source>
        <dbReference type="ARBA" id="ARBA00022679"/>
    </source>
</evidence>
<reference evidence="7" key="1">
    <citation type="journal article" date="2019" name="Int. J. Syst. Evol. Microbiol.">
        <title>The Global Catalogue of Microorganisms (GCM) 10K type strain sequencing project: providing services to taxonomists for standard genome sequencing and annotation.</title>
        <authorList>
            <consortium name="The Broad Institute Genomics Platform"/>
            <consortium name="The Broad Institute Genome Sequencing Center for Infectious Disease"/>
            <person name="Wu L."/>
            <person name="Ma J."/>
        </authorList>
    </citation>
    <scope>NUCLEOTIDE SEQUENCE [LARGE SCALE GENOMIC DNA]</scope>
    <source>
        <strain evidence="7">KCTC 12708</strain>
    </source>
</reference>
<dbReference type="Proteomes" id="UP000615593">
    <property type="component" value="Unassembled WGS sequence"/>
</dbReference>
<comment type="caution">
    <text evidence="6">The sequence shown here is derived from an EMBL/GenBank/DDBJ whole genome shotgun (WGS) entry which is preliminary data.</text>
</comment>
<evidence type="ECO:0000256" key="4">
    <source>
        <dbReference type="ARBA" id="ARBA00022898"/>
    </source>
</evidence>
<keyword evidence="4" id="KW-0663">Pyridoxal phosphate</keyword>
<dbReference type="Gene3D" id="3.40.640.10">
    <property type="entry name" value="Type I PLP-dependent aspartate aminotransferase-like (Major domain)"/>
    <property type="match status" value="1"/>
</dbReference>
<comment type="cofactor">
    <cofactor evidence="1">
        <name>pyridoxal 5'-phosphate</name>
        <dbReference type="ChEBI" id="CHEBI:597326"/>
    </cofactor>
</comment>
<evidence type="ECO:0000313" key="7">
    <source>
        <dbReference type="Proteomes" id="UP000615593"/>
    </source>
</evidence>
<evidence type="ECO:0000256" key="1">
    <source>
        <dbReference type="ARBA" id="ARBA00001933"/>
    </source>
</evidence>
<dbReference type="InterPro" id="IPR015421">
    <property type="entry name" value="PyrdxlP-dep_Trfase_major"/>
</dbReference>
<dbReference type="NCBIfam" id="NF009079">
    <property type="entry name" value="PRK12414.1"/>
    <property type="match status" value="1"/>
</dbReference>
<organism evidence="6 7">
    <name type="scientific">Mesonia mobilis</name>
    <dbReference type="NCBI Taxonomy" id="369791"/>
    <lineage>
        <taxon>Bacteria</taxon>
        <taxon>Pseudomonadati</taxon>
        <taxon>Bacteroidota</taxon>
        <taxon>Flavobacteriia</taxon>
        <taxon>Flavobacteriales</taxon>
        <taxon>Flavobacteriaceae</taxon>
        <taxon>Mesonia</taxon>
    </lineage>
</organism>
<dbReference type="Pfam" id="PF00155">
    <property type="entry name" value="Aminotran_1_2"/>
    <property type="match status" value="1"/>
</dbReference>
<feature type="domain" description="Aminotransferase class I/classII large" evidence="5">
    <location>
        <begin position="29"/>
        <end position="378"/>
    </location>
</feature>
<gene>
    <name evidence="6" type="ORF">GCM10008088_01770</name>
</gene>